<keyword evidence="13 15" id="KW-0472">Membrane</keyword>
<dbReference type="GO" id="GO:0016887">
    <property type="term" value="F:ATP hydrolysis activity"/>
    <property type="evidence" value="ECO:0007669"/>
    <property type="project" value="InterPro"/>
</dbReference>
<dbReference type="SUPFAM" id="SSF81660">
    <property type="entry name" value="Metal cation-transporting ATPase, ATP-binding domain N"/>
    <property type="match status" value="1"/>
</dbReference>
<keyword evidence="8" id="KW-0067">ATP-binding</keyword>
<dbReference type="EMBL" id="AP012050">
    <property type="protein sequence ID" value="BAM47685.1"/>
    <property type="molecule type" value="Genomic_DNA"/>
</dbReference>
<feature type="domain" description="Cation-transporting P-type ATPase N-terminal" evidence="16">
    <location>
        <begin position="16"/>
        <end position="90"/>
    </location>
</feature>
<keyword evidence="7" id="KW-0547">Nucleotide-binding</keyword>
<evidence type="ECO:0000256" key="7">
    <source>
        <dbReference type="ARBA" id="ARBA00022741"/>
    </source>
</evidence>
<organism evidence="17 18">
    <name type="scientific">Amphibacillus xylanus (strain ATCC 51415 / DSM 6626 / JCM 7361 / LMG 17667 / NBRC 15112 / Ep01)</name>
    <dbReference type="NCBI Taxonomy" id="698758"/>
    <lineage>
        <taxon>Bacteria</taxon>
        <taxon>Bacillati</taxon>
        <taxon>Bacillota</taxon>
        <taxon>Bacilli</taxon>
        <taxon>Bacillales</taxon>
        <taxon>Bacillaceae</taxon>
        <taxon>Amphibacillus</taxon>
    </lineage>
</organism>
<keyword evidence="3" id="KW-0813">Transport</keyword>
<evidence type="ECO:0000256" key="14">
    <source>
        <dbReference type="ARBA" id="ARBA00048694"/>
    </source>
</evidence>
<dbReference type="SMART" id="SM00831">
    <property type="entry name" value="Cation_ATPase_N"/>
    <property type="match status" value="1"/>
</dbReference>
<dbReference type="SFLD" id="SFLDS00003">
    <property type="entry name" value="Haloacid_Dehalogenase"/>
    <property type="match status" value="1"/>
</dbReference>
<name>K0IYS8_AMPXN</name>
<sequence>MHKIIRTYSIGGMQVNWYEMTVNETIKRLGSQAETGLSSSTAEKRLKKYGKNQLTEAKPPLGIALFFKQFKDFMVIILLIATFIAAYLGEAVDAIVIVVIVLINSVLGYLQENRAEKSLAKLKQMANPVAHVKRDGQWVLIPSSEVVIGDIVRLKSGDRVVADLRIITSTQLSIEESAITGETLPIPKVSQAIKQQQLNIGDQINMAFMSSLVTSGHGIGVVVATGMDTVVGQIADLIVQAPTQKTPLEKRLQNLGKILIFVSILLTSLVVAAGIWQGQPVYQMFLSGISLAVAVIPEGLPAIVTVVLSLGVQRMIKRKAIVRKLSAVETLGSTSVICSDKTGTLTENRMTVVEIYLNQRLFQVSGGYSFTGDITGARNQAEDKMLNRFLRYGSICGDAELLEQNGEISIQGDPTDVAIMMAAAKKSTSIIERQQVTKITEFPFDSNRKRMSVVINDGNQYYSIVKGAPDILLSRSDRIEENGRILRMDQVRRAKIEQVLNSMASKAYRTIALCIKPLPHGNQIKAEHAENDLVFIGLIAMVDPPRPEAKKAIEQCKKAGIKTVMITGDHAGTAHAIAKELNILPQHGQVITGSQLDQMTDQELIDQVDQIYVFARVTPKDKLRIVKALQANGHVVAMTGDGVNDAPALKNSDIGVSMGKTGTDVAKEASDLILLDDNFATVVSAVEEGRHIYENIRKFIRYLLASNVGEILVMLFAIILGYPLPLLPVQILWINLVTDGLPALALGMDSAESNLMEQPPRPINEGIFARGLGFKIISRGLLIGSVSFLAFILAYQNGAQSLEYARTVAFMTLVTSQLIHVFDCRNEKSIFDRHPFGNRYLIVAVLSSFALMIPVTYVAMFQAVFYTVALSLRDWMTIILLSSIPTIVFGFTKR</sequence>
<dbReference type="InterPro" id="IPR006068">
    <property type="entry name" value="ATPase_P-typ_cation-transptr_C"/>
</dbReference>
<feature type="transmembrane region" description="Helical" evidence="15">
    <location>
        <begin position="284"/>
        <end position="310"/>
    </location>
</feature>
<dbReference type="PANTHER" id="PTHR43294:SF21">
    <property type="entry name" value="CATION TRANSPORTING ATPASE"/>
    <property type="match status" value="1"/>
</dbReference>
<feature type="transmembrane region" description="Helical" evidence="15">
    <location>
        <begin position="875"/>
        <end position="892"/>
    </location>
</feature>
<dbReference type="NCBIfam" id="TIGR01494">
    <property type="entry name" value="ATPase_P-type"/>
    <property type="match status" value="3"/>
</dbReference>
<dbReference type="KEGG" id="axl:AXY_15530"/>
<dbReference type="SUPFAM" id="SSF81653">
    <property type="entry name" value="Calcium ATPase, transduction domain A"/>
    <property type="match status" value="1"/>
</dbReference>
<evidence type="ECO:0000256" key="13">
    <source>
        <dbReference type="ARBA" id="ARBA00023136"/>
    </source>
</evidence>
<feature type="transmembrane region" description="Helical" evidence="15">
    <location>
        <begin position="780"/>
        <end position="798"/>
    </location>
</feature>
<dbReference type="SFLD" id="SFLDG00002">
    <property type="entry name" value="C1.7:_P-type_atpase_like"/>
    <property type="match status" value="1"/>
</dbReference>
<dbReference type="InterPro" id="IPR023214">
    <property type="entry name" value="HAD_sf"/>
</dbReference>
<evidence type="ECO:0000259" key="16">
    <source>
        <dbReference type="SMART" id="SM00831"/>
    </source>
</evidence>
<evidence type="ECO:0000256" key="2">
    <source>
        <dbReference type="ARBA" id="ARBA00005675"/>
    </source>
</evidence>
<evidence type="ECO:0000256" key="8">
    <source>
        <dbReference type="ARBA" id="ARBA00022840"/>
    </source>
</evidence>
<dbReference type="InterPro" id="IPR044492">
    <property type="entry name" value="P_typ_ATPase_HD_dom"/>
</dbReference>
<evidence type="ECO:0000256" key="12">
    <source>
        <dbReference type="ARBA" id="ARBA00023065"/>
    </source>
</evidence>
<dbReference type="Pfam" id="PF00689">
    <property type="entry name" value="Cation_ATPase_C"/>
    <property type="match status" value="1"/>
</dbReference>
<dbReference type="InterPro" id="IPR004014">
    <property type="entry name" value="ATPase_P-typ_cation-transptr_N"/>
</dbReference>
<dbReference type="PRINTS" id="PR00119">
    <property type="entry name" value="CATATPASE"/>
</dbReference>
<dbReference type="InterPro" id="IPR023299">
    <property type="entry name" value="ATPase_P-typ_cyto_dom_N"/>
</dbReference>
<feature type="transmembrane region" description="Helical" evidence="15">
    <location>
        <begin position="804"/>
        <end position="822"/>
    </location>
</feature>
<evidence type="ECO:0000256" key="1">
    <source>
        <dbReference type="ARBA" id="ARBA00004651"/>
    </source>
</evidence>
<dbReference type="EC" id="3.6.3.8" evidence="17"/>
<gene>
    <name evidence="17" type="ordered locus">AXY_15530</name>
</gene>
<comment type="similarity">
    <text evidence="2">Belongs to the cation transport ATPase (P-type) (TC 3.A.3) family. Type IIA subfamily.</text>
</comment>
<evidence type="ECO:0000256" key="11">
    <source>
        <dbReference type="ARBA" id="ARBA00022989"/>
    </source>
</evidence>
<dbReference type="InterPro" id="IPR001757">
    <property type="entry name" value="P_typ_ATPase"/>
</dbReference>
<dbReference type="InterPro" id="IPR036412">
    <property type="entry name" value="HAD-like_sf"/>
</dbReference>
<proteinExistence type="inferred from homology"/>
<feature type="transmembrane region" description="Helical" evidence="15">
    <location>
        <begin position="843"/>
        <end position="869"/>
    </location>
</feature>
<keyword evidence="11 15" id="KW-1133">Transmembrane helix</keyword>
<dbReference type="InterPro" id="IPR059000">
    <property type="entry name" value="ATPase_P-type_domA"/>
</dbReference>
<keyword evidence="6 15" id="KW-0812">Transmembrane</keyword>
<dbReference type="PRINTS" id="PR00120">
    <property type="entry name" value="HATPASE"/>
</dbReference>
<dbReference type="Pfam" id="PF00122">
    <property type="entry name" value="E1-E2_ATPase"/>
    <property type="match status" value="1"/>
</dbReference>
<dbReference type="AlphaFoldDB" id="K0IYS8"/>
<comment type="subcellular location">
    <subcellularLocation>
        <location evidence="1">Cell membrane</location>
        <topology evidence="1">Multi-pass membrane protein</topology>
    </subcellularLocation>
</comment>
<dbReference type="InterPro" id="IPR018303">
    <property type="entry name" value="ATPase_P-typ_P_site"/>
</dbReference>
<keyword evidence="18" id="KW-1185">Reference proteome</keyword>
<dbReference type="InterPro" id="IPR023298">
    <property type="entry name" value="ATPase_P-typ_TM_dom_sf"/>
</dbReference>
<dbReference type="eggNOG" id="COG0474">
    <property type="taxonomic scope" value="Bacteria"/>
</dbReference>
<keyword evidence="5" id="KW-0597">Phosphoprotein</keyword>
<dbReference type="Pfam" id="PF00690">
    <property type="entry name" value="Cation_ATPase_N"/>
    <property type="match status" value="1"/>
</dbReference>
<dbReference type="FunFam" id="3.40.50.1000:FF:000001">
    <property type="entry name" value="Phospholipid-transporting ATPase IC"/>
    <property type="match status" value="1"/>
</dbReference>
<keyword evidence="9" id="KW-0460">Magnesium</keyword>
<feature type="transmembrane region" description="Helical" evidence="15">
    <location>
        <begin position="699"/>
        <end position="724"/>
    </location>
</feature>
<dbReference type="PANTHER" id="PTHR43294">
    <property type="entry name" value="SODIUM/POTASSIUM-TRANSPORTING ATPASE SUBUNIT ALPHA"/>
    <property type="match status" value="1"/>
</dbReference>
<evidence type="ECO:0000256" key="15">
    <source>
        <dbReference type="SAM" id="Phobius"/>
    </source>
</evidence>
<dbReference type="Gene3D" id="1.20.1110.10">
    <property type="entry name" value="Calcium-transporting ATPase, transmembrane domain"/>
    <property type="match status" value="1"/>
</dbReference>
<evidence type="ECO:0000313" key="17">
    <source>
        <dbReference type="EMBL" id="BAM47685.1"/>
    </source>
</evidence>
<dbReference type="Gene3D" id="3.40.1110.10">
    <property type="entry name" value="Calcium-transporting ATPase, cytoplasmic domain N"/>
    <property type="match status" value="1"/>
</dbReference>
<dbReference type="SUPFAM" id="SSF81665">
    <property type="entry name" value="Calcium ATPase, transmembrane domain M"/>
    <property type="match status" value="1"/>
</dbReference>
<feature type="transmembrane region" description="Helical" evidence="15">
    <location>
        <begin position="258"/>
        <end position="278"/>
    </location>
</feature>
<dbReference type="InterPro" id="IPR050510">
    <property type="entry name" value="Cation_transp_ATPase_P-type"/>
</dbReference>
<keyword evidence="17" id="KW-0378">Hydrolase</keyword>
<comment type="catalytic activity">
    <reaction evidence="14">
        <text>Ca(2+)(in) + ATP + H2O = Ca(2+)(out) + ADP + phosphate + H(+)</text>
        <dbReference type="Rhea" id="RHEA:18105"/>
        <dbReference type="ChEBI" id="CHEBI:15377"/>
        <dbReference type="ChEBI" id="CHEBI:15378"/>
        <dbReference type="ChEBI" id="CHEBI:29108"/>
        <dbReference type="ChEBI" id="CHEBI:30616"/>
        <dbReference type="ChEBI" id="CHEBI:43474"/>
        <dbReference type="ChEBI" id="CHEBI:456216"/>
        <dbReference type="EC" id="7.2.2.10"/>
    </reaction>
</comment>
<dbReference type="Pfam" id="PF13246">
    <property type="entry name" value="Cation_ATPase"/>
    <property type="match status" value="1"/>
</dbReference>
<evidence type="ECO:0000256" key="4">
    <source>
        <dbReference type="ARBA" id="ARBA00022475"/>
    </source>
</evidence>
<dbReference type="GO" id="GO:0005524">
    <property type="term" value="F:ATP binding"/>
    <property type="evidence" value="ECO:0007669"/>
    <property type="project" value="UniProtKB-KW"/>
</dbReference>
<dbReference type="FunFam" id="1.20.1110.10:FF:000065">
    <property type="entry name" value="Sarcoplasmic/endoplasmic reticulum calcium ATPase 1"/>
    <property type="match status" value="1"/>
</dbReference>
<keyword evidence="12" id="KW-0406">Ion transport</keyword>
<feature type="transmembrane region" description="Helical" evidence="15">
    <location>
        <begin position="70"/>
        <end position="88"/>
    </location>
</feature>
<keyword evidence="4" id="KW-1003">Cell membrane</keyword>
<dbReference type="PROSITE" id="PS00154">
    <property type="entry name" value="ATPASE_E1_E2"/>
    <property type="match status" value="1"/>
</dbReference>
<evidence type="ECO:0000256" key="6">
    <source>
        <dbReference type="ARBA" id="ARBA00022692"/>
    </source>
</evidence>
<dbReference type="GO" id="GO:0005388">
    <property type="term" value="F:P-type calcium transporter activity"/>
    <property type="evidence" value="ECO:0007669"/>
    <property type="project" value="UniProtKB-EC"/>
</dbReference>
<dbReference type="InterPro" id="IPR008250">
    <property type="entry name" value="ATPase_P-typ_transduc_dom_A_sf"/>
</dbReference>
<protein>
    <submittedName>
        <fullName evidence="17">Calcium-transporting ATPase</fullName>
        <ecNumber evidence="17">3.6.3.8</ecNumber>
    </submittedName>
</protein>
<evidence type="ECO:0000256" key="5">
    <source>
        <dbReference type="ARBA" id="ARBA00022553"/>
    </source>
</evidence>
<keyword evidence="10" id="KW-1278">Translocase</keyword>
<feature type="transmembrane region" description="Helical" evidence="15">
    <location>
        <begin position="94"/>
        <end position="110"/>
    </location>
</feature>
<evidence type="ECO:0000256" key="3">
    <source>
        <dbReference type="ARBA" id="ARBA00022448"/>
    </source>
</evidence>
<dbReference type="STRING" id="698758.AXY_15530"/>
<dbReference type="SUPFAM" id="SSF56784">
    <property type="entry name" value="HAD-like"/>
    <property type="match status" value="1"/>
</dbReference>
<evidence type="ECO:0000256" key="9">
    <source>
        <dbReference type="ARBA" id="ARBA00022842"/>
    </source>
</evidence>
<dbReference type="PATRIC" id="fig|698758.3.peg.1550"/>
<dbReference type="FunFam" id="3.40.50.1000:FF:000028">
    <property type="entry name" value="Calcium-transporting P-type ATPase, putative"/>
    <property type="match status" value="1"/>
</dbReference>
<accession>K0IYS8</accession>
<dbReference type="Gene3D" id="2.70.150.10">
    <property type="entry name" value="Calcium-transporting ATPase, cytoplasmic transduction domain A"/>
    <property type="match status" value="1"/>
</dbReference>
<reference evidence="17 18" key="1">
    <citation type="submission" date="2011-01" db="EMBL/GenBank/DDBJ databases">
        <title>Whole genome sequence of Amphibacillus xylinus NBRC 15112.</title>
        <authorList>
            <person name="Nakazawa H."/>
            <person name="Katano Y."/>
            <person name="Nakamura S."/>
            <person name="Sasagawa M."/>
            <person name="Fukada J."/>
            <person name="Arai T."/>
            <person name="Sasakura N."/>
            <person name="Mochizuki D."/>
            <person name="Hosoyama A."/>
            <person name="Harada K."/>
            <person name="Horikawa H."/>
            <person name="Kato Y."/>
            <person name="Harada T."/>
            <person name="Sasaki K."/>
            <person name="Sekiguchi M."/>
            <person name="Hodoyama M."/>
            <person name="Nishiko R."/>
            <person name="Narita H."/>
            <person name="Hanamaki A."/>
            <person name="Hata C."/>
            <person name="Konno Y."/>
            <person name="Niimura Y."/>
            <person name="Yamazaki S."/>
            <person name="Fujita N."/>
        </authorList>
    </citation>
    <scope>NUCLEOTIDE SEQUENCE [LARGE SCALE GENOMIC DNA]</scope>
    <source>
        <strain evidence="18">ATCC 51415 / DSM 6626 / JCM 7361 / LMG 17667 / NBRC 15112 / Ep01</strain>
    </source>
</reference>
<dbReference type="GO" id="GO:0005886">
    <property type="term" value="C:plasma membrane"/>
    <property type="evidence" value="ECO:0007669"/>
    <property type="project" value="UniProtKB-SubCell"/>
</dbReference>
<dbReference type="Proteomes" id="UP000006294">
    <property type="component" value="Chromosome"/>
</dbReference>
<dbReference type="HOGENOM" id="CLU_002360_1_1_9"/>
<feature type="transmembrane region" description="Helical" evidence="15">
    <location>
        <begin position="730"/>
        <end position="748"/>
    </location>
</feature>
<evidence type="ECO:0000313" key="18">
    <source>
        <dbReference type="Proteomes" id="UP000006294"/>
    </source>
</evidence>
<evidence type="ECO:0000256" key="10">
    <source>
        <dbReference type="ARBA" id="ARBA00022967"/>
    </source>
</evidence>
<dbReference type="SFLD" id="SFLDF00027">
    <property type="entry name" value="p-type_atpase"/>
    <property type="match status" value="1"/>
</dbReference>
<dbReference type="Gene3D" id="3.40.50.1000">
    <property type="entry name" value="HAD superfamily/HAD-like"/>
    <property type="match status" value="1"/>
</dbReference>